<dbReference type="InterPro" id="IPR035892">
    <property type="entry name" value="C2_domain_sf"/>
</dbReference>
<protein>
    <recommendedName>
        <fullName evidence="2">C2 domain-containing protein</fullName>
    </recommendedName>
</protein>
<comment type="caution">
    <text evidence="3">The sequence shown here is derived from an EMBL/GenBank/DDBJ whole genome shotgun (WGS) entry which is preliminary data.</text>
</comment>
<keyword evidence="4" id="KW-1185">Reference proteome</keyword>
<dbReference type="InterPro" id="IPR000008">
    <property type="entry name" value="C2_dom"/>
</dbReference>
<dbReference type="EMBL" id="JAKELL010000002">
    <property type="protein sequence ID" value="KAH9000465.1"/>
    <property type="molecule type" value="Genomic_DNA"/>
</dbReference>
<evidence type="ECO:0000256" key="1">
    <source>
        <dbReference type="SAM" id="MobiDB-lite"/>
    </source>
</evidence>
<accession>A0AAD4QFC5</accession>
<proteinExistence type="predicted"/>
<dbReference type="SUPFAM" id="SSF49562">
    <property type="entry name" value="C2 domain (Calcium/lipid-binding domain, CaLB)"/>
    <property type="match status" value="1"/>
</dbReference>
<feature type="region of interest" description="Disordered" evidence="1">
    <location>
        <begin position="1"/>
        <end position="33"/>
    </location>
</feature>
<name>A0AAD4QFC5_9AGAM</name>
<organism evidence="3 4">
    <name type="scientific">Lactarius akahatsu</name>
    <dbReference type="NCBI Taxonomy" id="416441"/>
    <lineage>
        <taxon>Eukaryota</taxon>
        <taxon>Fungi</taxon>
        <taxon>Dikarya</taxon>
        <taxon>Basidiomycota</taxon>
        <taxon>Agaricomycotina</taxon>
        <taxon>Agaricomycetes</taxon>
        <taxon>Russulales</taxon>
        <taxon>Russulaceae</taxon>
        <taxon>Lactarius</taxon>
    </lineage>
</organism>
<evidence type="ECO:0000313" key="4">
    <source>
        <dbReference type="Proteomes" id="UP001201163"/>
    </source>
</evidence>
<gene>
    <name evidence="3" type="ORF">EDB92DRAFT_506182</name>
</gene>
<dbReference type="Proteomes" id="UP001201163">
    <property type="component" value="Unassembled WGS sequence"/>
</dbReference>
<reference evidence="3" key="1">
    <citation type="submission" date="2022-01" db="EMBL/GenBank/DDBJ databases">
        <title>Comparative genomics reveals a dynamic genome evolution in the ectomycorrhizal milk-cap (Lactarius) mushrooms.</title>
        <authorList>
            <consortium name="DOE Joint Genome Institute"/>
            <person name="Lebreton A."/>
            <person name="Tang N."/>
            <person name="Kuo A."/>
            <person name="LaButti K."/>
            <person name="Drula E."/>
            <person name="Barry K."/>
            <person name="Clum A."/>
            <person name="Lipzen A."/>
            <person name="Mousain D."/>
            <person name="Ng V."/>
            <person name="Wang R."/>
            <person name="Wang X."/>
            <person name="Dai Y."/>
            <person name="Henrissat B."/>
            <person name="Grigoriev I.V."/>
            <person name="Guerin-Laguette A."/>
            <person name="Yu F."/>
            <person name="Martin F.M."/>
        </authorList>
    </citation>
    <scope>NUCLEOTIDE SEQUENCE</scope>
    <source>
        <strain evidence="3">QP</strain>
    </source>
</reference>
<sequence length="427" mass="47378">MAAAQDVENPQILLDSPGPSASQDARRGPQISESQENLRVGVTVLRAHNVPHIKNLFGLKFFVTVTNQTTKKKTSSVPTEGATVQWNENLGVFILQPSSRLVLRLYAERFARRDILIGRHEMIPVESQTDFPFILTNGDRKVGQSIQPVMLYLTVIVSPNTTNLRSTEVNDFPPGEATRPSMALVSTNISRYSVTTGSETRPPPTVRLPSDVSTPPPAADRGAGMSPAKNALRHADEAMTTIDLSNTLEGALERIKWVMDVVSSVAELHPYAKMAYGLLFAIPKTLLEQFQRDDNIRTLLVAMRDAFDFTNREDHFKTIEHVPRQAQILTLMLQHVCNCCDFVQSYAKNSQLWKRILKNTGGQVDKKIEDFRSTLLALHKAFLDEATITTEITALQILDDVGIISAQLDGMATQLKWVSNQVSDTGT</sequence>
<feature type="region of interest" description="Disordered" evidence="1">
    <location>
        <begin position="193"/>
        <end position="226"/>
    </location>
</feature>
<dbReference type="Gene3D" id="2.60.40.150">
    <property type="entry name" value="C2 domain"/>
    <property type="match status" value="1"/>
</dbReference>
<dbReference type="AlphaFoldDB" id="A0AAD4QFC5"/>
<evidence type="ECO:0000313" key="3">
    <source>
        <dbReference type="EMBL" id="KAH9000465.1"/>
    </source>
</evidence>
<dbReference type="Pfam" id="PF00168">
    <property type="entry name" value="C2"/>
    <property type="match status" value="1"/>
</dbReference>
<feature type="domain" description="C2" evidence="2">
    <location>
        <begin position="40"/>
        <end position="121"/>
    </location>
</feature>
<evidence type="ECO:0000259" key="2">
    <source>
        <dbReference type="Pfam" id="PF00168"/>
    </source>
</evidence>